<evidence type="ECO:0000256" key="6">
    <source>
        <dbReference type="ARBA" id="ARBA00022898"/>
    </source>
</evidence>
<evidence type="ECO:0000256" key="14">
    <source>
        <dbReference type="ARBA" id="ARBA00053571"/>
    </source>
</evidence>
<accession>A0A9P6RM54</accession>
<comment type="function">
    <text evidence="14">Specifically catalyzes the decarboxylation of meso-diaminopimelate (meso-DAP) to L-lysine.</text>
</comment>
<feature type="region of interest" description="Disordered" evidence="19">
    <location>
        <begin position="39"/>
        <end position="67"/>
    </location>
</feature>
<dbReference type="FunFam" id="2.40.37.10:FF:000003">
    <property type="entry name" value="Diaminopimelate decarboxylase"/>
    <property type="match status" value="1"/>
</dbReference>
<dbReference type="InterPro" id="IPR022644">
    <property type="entry name" value="De-COase2_N"/>
</dbReference>
<comment type="cofactor">
    <cofactor evidence="1 18">
        <name>pyridoxal 5'-phosphate</name>
        <dbReference type="ChEBI" id="CHEBI:597326"/>
    </cofactor>
</comment>
<organism evidence="23 24">
    <name type="scientific">Linnemannia gamsii</name>
    <dbReference type="NCBI Taxonomy" id="64522"/>
    <lineage>
        <taxon>Eukaryota</taxon>
        <taxon>Fungi</taxon>
        <taxon>Fungi incertae sedis</taxon>
        <taxon>Mucoromycota</taxon>
        <taxon>Mortierellomycotina</taxon>
        <taxon>Mortierellomycetes</taxon>
        <taxon>Mortierellales</taxon>
        <taxon>Mortierellaceae</taxon>
        <taxon>Linnemannia</taxon>
    </lineage>
</organism>
<dbReference type="AlphaFoldDB" id="A0A9P6RM54"/>
<dbReference type="SUPFAM" id="SSF51419">
    <property type="entry name" value="PLP-binding barrel"/>
    <property type="match status" value="1"/>
</dbReference>
<dbReference type="PANTHER" id="PTHR43727:SF2">
    <property type="entry name" value="GROUP IV DECARBOXYLASE"/>
    <property type="match status" value="1"/>
</dbReference>
<dbReference type="InterPro" id="IPR000183">
    <property type="entry name" value="Orn/DAP/Arg_de-COase"/>
</dbReference>
<evidence type="ECO:0000256" key="11">
    <source>
        <dbReference type="ARBA" id="ARBA00023239"/>
    </source>
</evidence>
<evidence type="ECO:0000256" key="19">
    <source>
        <dbReference type="SAM" id="MobiDB-lite"/>
    </source>
</evidence>
<evidence type="ECO:0000256" key="1">
    <source>
        <dbReference type="ARBA" id="ARBA00001933"/>
    </source>
</evidence>
<dbReference type="Gene3D" id="3.20.20.10">
    <property type="entry name" value="Alanine racemase"/>
    <property type="match status" value="1"/>
</dbReference>
<evidence type="ECO:0000256" key="8">
    <source>
        <dbReference type="ARBA" id="ARBA00023139"/>
    </source>
</evidence>
<keyword evidence="10" id="KW-0998">Cell outer membrane</keyword>
<keyword evidence="9" id="KW-0457">Lysine biosynthesis</keyword>
<evidence type="ECO:0000256" key="20">
    <source>
        <dbReference type="SAM" id="SignalP"/>
    </source>
</evidence>
<comment type="similarity">
    <text evidence="16">Belongs to the Orn/Lys/Arg decarboxylase class-II family. LysA subfamily.</text>
</comment>
<evidence type="ECO:0000256" key="7">
    <source>
        <dbReference type="ARBA" id="ARBA00023136"/>
    </source>
</evidence>
<dbReference type="PRINTS" id="PR01179">
    <property type="entry name" value="ODADCRBXLASE"/>
</dbReference>
<evidence type="ECO:0000256" key="17">
    <source>
        <dbReference type="ARBA" id="ARBA00066427"/>
    </source>
</evidence>
<comment type="pathway">
    <text evidence="15">Amino-acid biosynthesis; L-lysine biosynthesis via DAP pathway; L-lysine from DL-2,6-diaminopimelate: step 1/1.</text>
</comment>
<dbReference type="PROSITE" id="PS51257">
    <property type="entry name" value="PROKAR_LIPOPROTEIN"/>
    <property type="match status" value="1"/>
</dbReference>
<keyword evidence="3" id="KW-0028">Amino-acid biosynthesis</keyword>
<dbReference type="Proteomes" id="UP000823405">
    <property type="component" value="Unassembled WGS sequence"/>
</dbReference>
<evidence type="ECO:0000256" key="4">
    <source>
        <dbReference type="ARBA" id="ARBA00022729"/>
    </source>
</evidence>
<evidence type="ECO:0000313" key="23">
    <source>
        <dbReference type="EMBL" id="KAG0320815.1"/>
    </source>
</evidence>
<name>A0A9P6RM54_9FUNG</name>
<evidence type="ECO:0000256" key="3">
    <source>
        <dbReference type="ARBA" id="ARBA00022605"/>
    </source>
</evidence>
<feature type="modified residue" description="N6-(pyridoxal phosphate)lysine" evidence="18">
    <location>
        <position position="111"/>
    </location>
</feature>
<dbReference type="HAMAP" id="MF_02120">
    <property type="entry name" value="LysA"/>
    <property type="match status" value="1"/>
</dbReference>
<evidence type="ECO:0000256" key="18">
    <source>
        <dbReference type="PIRSR" id="PIRSR600183-50"/>
    </source>
</evidence>
<evidence type="ECO:0000313" key="24">
    <source>
        <dbReference type="Proteomes" id="UP000823405"/>
    </source>
</evidence>
<keyword evidence="24" id="KW-1185">Reference proteome</keyword>
<keyword evidence="8" id="KW-0564">Palmitate</keyword>
<dbReference type="Pfam" id="PF00278">
    <property type="entry name" value="Orn_DAP_Arg_deC"/>
    <property type="match status" value="1"/>
</dbReference>
<evidence type="ECO:0000256" key="10">
    <source>
        <dbReference type="ARBA" id="ARBA00023237"/>
    </source>
</evidence>
<dbReference type="InterPro" id="IPR022643">
    <property type="entry name" value="De-COase2_C"/>
</dbReference>
<dbReference type="GO" id="GO:0009089">
    <property type="term" value="P:lysine biosynthetic process via diaminopimelate"/>
    <property type="evidence" value="ECO:0007669"/>
    <property type="project" value="InterPro"/>
</dbReference>
<keyword evidence="11" id="KW-0456">Lyase</keyword>
<dbReference type="SUPFAM" id="SSF50621">
    <property type="entry name" value="Alanine racemase C-terminal domain-like"/>
    <property type="match status" value="1"/>
</dbReference>
<evidence type="ECO:0000259" key="21">
    <source>
        <dbReference type="Pfam" id="PF00278"/>
    </source>
</evidence>
<feature type="chain" id="PRO_5040443106" description="diaminopimelate decarboxylase" evidence="20">
    <location>
        <begin position="21"/>
        <end position="471"/>
    </location>
</feature>
<feature type="signal peptide" evidence="20">
    <location>
        <begin position="1"/>
        <end position="20"/>
    </location>
</feature>
<dbReference type="Pfam" id="PF02784">
    <property type="entry name" value="Orn_Arg_deC_N"/>
    <property type="match status" value="1"/>
</dbReference>
<dbReference type="InterPro" id="IPR009006">
    <property type="entry name" value="Ala_racemase/Decarboxylase_C"/>
</dbReference>
<keyword evidence="5" id="KW-0210">Decarboxylase</keyword>
<dbReference type="PRINTS" id="PR01181">
    <property type="entry name" value="DAPDCRBXLASE"/>
</dbReference>
<evidence type="ECO:0000256" key="16">
    <source>
        <dbReference type="ARBA" id="ARBA00060983"/>
    </source>
</evidence>
<dbReference type="EMBL" id="JAAAIN010000088">
    <property type="protein sequence ID" value="KAG0320815.1"/>
    <property type="molecule type" value="Genomic_DNA"/>
</dbReference>
<evidence type="ECO:0000256" key="15">
    <source>
        <dbReference type="ARBA" id="ARBA00060643"/>
    </source>
</evidence>
<dbReference type="NCBIfam" id="NF047847">
    <property type="entry name" value="SS_mature_LptM"/>
    <property type="match status" value="1"/>
</dbReference>
<evidence type="ECO:0000256" key="12">
    <source>
        <dbReference type="ARBA" id="ARBA00023288"/>
    </source>
</evidence>
<dbReference type="InterPro" id="IPR032831">
    <property type="entry name" value="LptM_cons"/>
</dbReference>
<evidence type="ECO:0000256" key="5">
    <source>
        <dbReference type="ARBA" id="ARBA00022793"/>
    </source>
</evidence>
<evidence type="ECO:0000256" key="13">
    <source>
        <dbReference type="ARBA" id="ARBA00050464"/>
    </source>
</evidence>
<keyword evidence="4 20" id="KW-0732">Signal</keyword>
<feature type="domain" description="Orn/DAP/Arg decarboxylase 2 N-terminal" evidence="22">
    <location>
        <begin position="92"/>
        <end position="333"/>
    </location>
</feature>
<feature type="domain" description="Orn/DAP/Arg decarboxylase 2 C-terminal" evidence="21">
    <location>
        <begin position="81"/>
        <end position="424"/>
    </location>
</feature>
<dbReference type="CDD" id="cd06828">
    <property type="entry name" value="PLPDE_III_DapDC"/>
    <property type="match status" value="1"/>
</dbReference>
<keyword evidence="7" id="KW-0472">Membrane</keyword>
<keyword evidence="12" id="KW-0449">Lipoprotein</keyword>
<dbReference type="OrthoDB" id="2591682at2759"/>
<proteinExistence type="inferred from homology"/>
<dbReference type="GO" id="GO:0008836">
    <property type="term" value="F:diaminopimelate decarboxylase activity"/>
    <property type="evidence" value="ECO:0007669"/>
    <property type="project" value="UniProtKB-EC"/>
</dbReference>
<comment type="catalytic activity">
    <reaction evidence="13">
        <text>meso-2,6-diaminopimelate + H(+) = L-lysine + CO2</text>
        <dbReference type="Rhea" id="RHEA:15101"/>
        <dbReference type="ChEBI" id="CHEBI:15378"/>
        <dbReference type="ChEBI" id="CHEBI:16526"/>
        <dbReference type="ChEBI" id="CHEBI:32551"/>
        <dbReference type="ChEBI" id="CHEBI:57791"/>
        <dbReference type="EC" id="4.1.1.20"/>
    </reaction>
</comment>
<evidence type="ECO:0000256" key="9">
    <source>
        <dbReference type="ARBA" id="ARBA00023154"/>
    </source>
</evidence>
<comment type="caution">
    <text evidence="23">The sequence shown here is derived from an EMBL/GenBank/DDBJ whole genome shotgun (WGS) entry which is preliminary data.</text>
</comment>
<sequence length="471" mass="50100">MQTICKASAIVAVFAALAACGQRGALYLPTVPPLPEPVAAPQTGPLKNTPAVSPLKPPAPPSSSKSVPLTTLARQFGTPLYVYSRAALTCAYQAYAQACAGHNAKVYYAVKANSNLAVLDVFAKLGAGFDIVSGGELARVLKVGADPEKIVFSGVGKSVSEMQSALNAGVKCFNIESLPELHRLHEIAANTGKTARVSLRVNPDVDAKTHAYISTGLKSNKFGIAFDEARAAYRTAASMESLEIIGIDCHIGSQITDIAPYLDALDKMLELIESIEADGIKISHLDMGGGLGICYDAETPPAISTFVHTLLSHLAKRGHGHREILFEPGRSLVGNAGILLTKVEYLKPGAAKNFAIVDAGMNDLARPAMYQAYHDLIPVLQHRDNTPQALYDVVGPVCESGDWLGRDRTLALKSGDLLAARSAGAYSFAMSSNYNTRPRAAEVMVAGEHAYLVRARETVEELFAAEMRLPD</sequence>
<reference evidence="23" key="1">
    <citation type="journal article" date="2020" name="Fungal Divers.">
        <title>Resolving the Mortierellaceae phylogeny through synthesis of multi-gene phylogenetics and phylogenomics.</title>
        <authorList>
            <person name="Vandepol N."/>
            <person name="Liber J."/>
            <person name="Desiro A."/>
            <person name="Na H."/>
            <person name="Kennedy M."/>
            <person name="Barry K."/>
            <person name="Grigoriev I.V."/>
            <person name="Miller A.N."/>
            <person name="O'Donnell K."/>
            <person name="Stajich J.E."/>
            <person name="Bonito G."/>
        </authorList>
    </citation>
    <scope>NUCLEOTIDE SEQUENCE</scope>
    <source>
        <strain evidence="23">NVP60</strain>
    </source>
</reference>
<dbReference type="Gene3D" id="2.40.37.10">
    <property type="entry name" value="Lyase, Ornithine Decarboxylase, Chain A, domain 1"/>
    <property type="match status" value="1"/>
</dbReference>
<dbReference type="InterPro" id="IPR002986">
    <property type="entry name" value="DAP_deCOOHase_LysA"/>
</dbReference>
<protein>
    <recommendedName>
        <fullName evidence="17">diaminopimelate decarboxylase</fullName>
        <ecNumber evidence="17">4.1.1.20</ecNumber>
    </recommendedName>
</protein>
<evidence type="ECO:0000259" key="22">
    <source>
        <dbReference type="Pfam" id="PF02784"/>
    </source>
</evidence>
<dbReference type="PANTHER" id="PTHR43727">
    <property type="entry name" value="DIAMINOPIMELATE DECARBOXYLASE"/>
    <property type="match status" value="1"/>
</dbReference>
<keyword evidence="6 18" id="KW-0663">Pyridoxal phosphate</keyword>
<dbReference type="EC" id="4.1.1.20" evidence="17"/>
<dbReference type="InterPro" id="IPR029066">
    <property type="entry name" value="PLP-binding_barrel"/>
</dbReference>
<comment type="subcellular location">
    <subcellularLocation>
        <location evidence="2">Cell outer membrane</location>
        <topology evidence="2">Lipid-anchor</topology>
    </subcellularLocation>
</comment>
<dbReference type="FunFam" id="3.20.20.10:FF:000003">
    <property type="entry name" value="Diaminopimelate decarboxylase"/>
    <property type="match status" value="1"/>
</dbReference>
<gene>
    <name evidence="23" type="ORF">BGZ97_012779</name>
</gene>
<dbReference type="NCBIfam" id="TIGR01048">
    <property type="entry name" value="lysA"/>
    <property type="match status" value="1"/>
</dbReference>
<feature type="active site" description="Proton donor" evidence="18">
    <location>
        <position position="398"/>
    </location>
</feature>
<evidence type="ECO:0000256" key="2">
    <source>
        <dbReference type="ARBA" id="ARBA00004459"/>
    </source>
</evidence>